<dbReference type="Pfam" id="PF03746">
    <property type="entry name" value="LamB_YcsF"/>
    <property type="match status" value="1"/>
</dbReference>
<protein>
    <submittedName>
        <fullName evidence="1">5-oxoprolinase subunit PxpA</fullName>
        <ecNumber evidence="1">3.5.2.9</ecNumber>
    </submittedName>
</protein>
<proteinExistence type="predicted"/>
<dbReference type="RefSeq" id="WP_353873563.1">
    <property type="nucleotide sequence ID" value="NZ_JBEVCJ010000002.1"/>
</dbReference>
<evidence type="ECO:0000313" key="2">
    <source>
        <dbReference type="Proteomes" id="UP001548189"/>
    </source>
</evidence>
<keyword evidence="1" id="KW-0378">Hydrolase</keyword>
<dbReference type="EMBL" id="JBEVCJ010000002">
    <property type="protein sequence ID" value="MET1254012.1"/>
    <property type="molecule type" value="Genomic_DNA"/>
</dbReference>
<dbReference type="EC" id="3.5.2.9" evidence="1"/>
<dbReference type="Gene3D" id="3.20.20.370">
    <property type="entry name" value="Glycoside hydrolase/deacetylase"/>
    <property type="match status" value="1"/>
</dbReference>
<dbReference type="InterPro" id="IPR011330">
    <property type="entry name" value="Glyco_hydro/deAcase_b/a-brl"/>
</dbReference>
<dbReference type="Proteomes" id="UP001548189">
    <property type="component" value="Unassembled WGS sequence"/>
</dbReference>
<sequence>MTQKLDIIDINCDLGEGEDIEDCAQDALLMPYISRCNIACGGHAGNSLTMHQSLLNAKQHQLLVGAHPSYADRENFGRLSLECDWSQLSEMIIEQVEQLIFIAAKTETKLSHIKLHGALYHDIEKNPSLAEQYVLMVKQHFPNLEILGLANGEVSNACNRHEVPFISEGFIDRAYTNQGQLVPRAQPGAVYDEPQNAITQAISFAKKQPIHSIDNQPCHIHVDSLCLHSDTPNALQFAKALHAALIAKDMSCQD</sequence>
<gene>
    <name evidence="1" type="primary">pxpA</name>
    <name evidence="1" type="ORF">ABVT43_02620</name>
</gene>
<dbReference type="GO" id="GO:0017168">
    <property type="term" value="F:5-oxoprolinase (ATP-hydrolyzing) activity"/>
    <property type="evidence" value="ECO:0007669"/>
    <property type="project" value="UniProtKB-EC"/>
</dbReference>
<evidence type="ECO:0000313" key="1">
    <source>
        <dbReference type="EMBL" id="MET1254012.1"/>
    </source>
</evidence>
<dbReference type="NCBIfam" id="NF003816">
    <property type="entry name" value="PRK05406.1-5"/>
    <property type="match status" value="1"/>
</dbReference>
<dbReference type="SUPFAM" id="SSF88713">
    <property type="entry name" value="Glycoside hydrolase/deacetylase"/>
    <property type="match status" value="1"/>
</dbReference>
<dbReference type="NCBIfam" id="NF003814">
    <property type="entry name" value="PRK05406.1-3"/>
    <property type="match status" value="1"/>
</dbReference>
<organism evidence="1 2">
    <name type="scientific">Aliikangiella maris</name>
    <dbReference type="NCBI Taxonomy" id="3162458"/>
    <lineage>
        <taxon>Bacteria</taxon>
        <taxon>Pseudomonadati</taxon>
        <taxon>Pseudomonadota</taxon>
        <taxon>Gammaproteobacteria</taxon>
        <taxon>Oceanospirillales</taxon>
        <taxon>Pleioneaceae</taxon>
        <taxon>Aliikangiella</taxon>
    </lineage>
</organism>
<dbReference type="InterPro" id="IPR005501">
    <property type="entry name" value="LamB/YcsF/PxpA-like"/>
</dbReference>
<dbReference type="PANTHER" id="PTHR30292">
    <property type="entry name" value="UNCHARACTERIZED PROTEIN YBGL-RELATED"/>
    <property type="match status" value="1"/>
</dbReference>
<reference evidence="1 2" key="1">
    <citation type="submission" date="2024-06" db="EMBL/GenBank/DDBJ databases">
        <authorList>
            <person name="Li F."/>
        </authorList>
    </citation>
    <scope>NUCLEOTIDE SEQUENCE [LARGE SCALE GENOMIC DNA]</scope>
    <source>
        <strain evidence="1 2">GXAS 311</strain>
    </source>
</reference>
<dbReference type="CDD" id="cd10801">
    <property type="entry name" value="LamB_YcsF_like_1"/>
    <property type="match status" value="1"/>
</dbReference>
<keyword evidence="2" id="KW-1185">Reference proteome</keyword>
<comment type="caution">
    <text evidence="1">The sequence shown here is derived from an EMBL/GenBank/DDBJ whole genome shotgun (WGS) entry which is preliminary data.</text>
</comment>
<dbReference type="PANTHER" id="PTHR30292:SF0">
    <property type="entry name" value="5-OXOPROLINASE SUBUNIT A"/>
    <property type="match status" value="1"/>
</dbReference>
<name>A0ABV2BQ03_9GAMM</name>
<accession>A0ABV2BQ03</accession>